<dbReference type="KEGG" id="nte:NEUTE1DRAFT35893"/>
<protein>
    <submittedName>
        <fullName evidence="1">Questionable protein</fullName>
    </submittedName>
</protein>
<name>F8MD03_NEUT8</name>
<proteinExistence type="predicted"/>
<dbReference type="HOGENOM" id="CLU_1797009_0_0_1"/>
<gene>
    <name evidence="1" type="ORF">NEUTE1DRAFT_35893</name>
</gene>
<dbReference type="AlphaFoldDB" id="F8MD03"/>
<keyword evidence="2" id="KW-1185">Reference proteome</keyword>
<organism evidence="1 2">
    <name type="scientific">Neurospora tetrasperma (strain FGSC 2508 / ATCC MYA-4615 / P0657)</name>
    <dbReference type="NCBI Taxonomy" id="510951"/>
    <lineage>
        <taxon>Eukaryota</taxon>
        <taxon>Fungi</taxon>
        <taxon>Dikarya</taxon>
        <taxon>Ascomycota</taxon>
        <taxon>Pezizomycotina</taxon>
        <taxon>Sordariomycetes</taxon>
        <taxon>Sordariomycetidae</taxon>
        <taxon>Sordariales</taxon>
        <taxon>Sordariaceae</taxon>
        <taxon>Neurospora</taxon>
    </lineage>
</organism>
<accession>F8MD03</accession>
<sequence>MEKHKAFARSCSKFQNYWSRREAREMASNLEQSEKANSEVEEWRSFGSGESCASPSVKVVPGTPSACTVPMSLLASSRIKCRGGNSLGDKGPWLGESARLEQGSRAAVQDYNVPSKWEQANGWPRLIESGYGGLRSPADDITLH</sequence>
<dbReference type="RefSeq" id="XP_009847129.1">
    <property type="nucleotide sequence ID" value="XM_009848827.1"/>
</dbReference>
<evidence type="ECO:0000313" key="1">
    <source>
        <dbReference type="EMBL" id="EGO60547.1"/>
    </source>
</evidence>
<dbReference type="VEuPathDB" id="FungiDB:NEUTE1DRAFT_35893"/>
<reference evidence="2" key="1">
    <citation type="journal article" date="2011" name="Genetics">
        <title>Massive changes in genome architecture accompany the transition to self-fertility in the filamentous fungus Neurospora tetrasperma.</title>
        <authorList>
            <person name="Ellison C.E."/>
            <person name="Stajich J.E."/>
            <person name="Jacobson D.J."/>
            <person name="Natvig D.O."/>
            <person name="Lapidus A."/>
            <person name="Foster B."/>
            <person name="Aerts A."/>
            <person name="Riley R."/>
            <person name="Lindquist E.A."/>
            <person name="Grigoriev I.V."/>
            <person name="Taylor J.W."/>
        </authorList>
    </citation>
    <scope>NUCLEOTIDE SEQUENCE [LARGE SCALE GENOMIC DNA]</scope>
    <source>
        <strain evidence="2">FGSC 2508 / P0657</strain>
    </source>
</reference>
<dbReference type="Proteomes" id="UP000008065">
    <property type="component" value="Unassembled WGS sequence"/>
</dbReference>
<dbReference type="EMBL" id="GL891302">
    <property type="protein sequence ID" value="EGO60547.1"/>
    <property type="molecule type" value="Genomic_DNA"/>
</dbReference>
<evidence type="ECO:0000313" key="2">
    <source>
        <dbReference type="Proteomes" id="UP000008065"/>
    </source>
</evidence>
<dbReference type="GeneID" id="20827540"/>